<dbReference type="InterPro" id="IPR029044">
    <property type="entry name" value="Nucleotide-diphossugar_trans"/>
</dbReference>
<dbReference type="EMBL" id="LAZR01008885">
    <property type="protein sequence ID" value="KKM75980.1"/>
    <property type="molecule type" value="Genomic_DNA"/>
</dbReference>
<dbReference type="AlphaFoldDB" id="A0A0F9MH43"/>
<protein>
    <submittedName>
        <fullName evidence="1">Uncharacterized protein</fullName>
    </submittedName>
</protein>
<name>A0A0F9MH43_9ZZZZ</name>
<accession>A0A0F9MH43</accession>
<organism evidence="1">
    <name type="scientific">marine sediment metagenome</name>
    <dbReference type="NCBI Taxonomy" id="412755"/>
    <lineage>
        <taxon>unclassified sequences</taxon>
        <taxon>metagenomes</taxon>
        <taxon>ecological metagenomes</taxon>
    </lineage>
</organism>
<gene>
    <name evidence="1" type="ORF">LCGC14_1384760</name>
</gene>
<proteinExistence type="predicted"/>
<evidence type="ECO:0000313" key="1">
    <source>
        <dbReference type="EMBL" id="KKM75980.1"/>
    </source>
</evidence>
<dbReference type="Gene3D" id="3.90.550.40">
    <property type="match status" value="1"/>
</dbReference>
<dbReference type="SUPFAM" id="SSF53448">
    <property type="entry name" value="Nucleotide-diphospho-sugar transferases"/>
    <property type="match status" value="1"/>
</dbReference>
<reference evidence="1" key="1">
    <citation type="journal article" date="2015" name="Nature">
        <title>Complex archaea that bridge the gap between prokaryotes and eukaryotes.</title>
        <authorList>
            <person name="Spang A."/>
            <person name="Saw J.H."/>
            <person name="Jorgensen S.L."/>
            <person name="Zaremba-Niedzwiedzka K."/>
            <person name="Martijn J."/>
            <person name="Lind A.E."/>
            <person name="van Eijk R."/>
            <person name="Schleper C."/>
            <person name="Guy L."/>
            <person name="Ettema T.J."/>
        </authorList>
    </citation>
    <scope>NUCLEOTIDE SEQUENCE</scope>
</reference>
<comment type="caution">
    <text evidence="1">The sequence shown here is derived from an EMBL/GenBank/DDBJ whole genome shotgun (WGS) entry which is preliminary data.</text>
</comment>
<sequence>MRWFKSSNDRPINPGIHQAPSVPLEHLVITDDDKEKIEKWGDMRLGWAMPNYGPLFSPVYASHLATIAMASRYMTIERVGKLPLVGCTDRMYIHQAANKLVDEARESGMTHMFWTESDMILPSDCLIKLMEVDKDIVSGIYFLRGCGDPCLYAPVPLETKENPYLHTPIRMYDERGPFKLHPKAGGCPGMGCVLIKMSVFDRLERPYFDLKANSAGKKDGYGQDLYFYTKVRWAGIEVWANPWVICDQVETGVVGYADYRKRLLEQGKDRSGFVAFDAHAVDQK</sequence>